<evidence type="ECO:0000256" key="1">
    <source>
        <dbReference type="SAM" id="MobiDB-lite"/>
    </source>
</evidence>
<feature type="region of interest" description="Disordered" evidence="1">
    <location>
        <begin position="40"/>
        <end position="105"/>
    </location>
</feature>
<dbReference type="OMA" id="AGHMQTR"/>
<evidence type="ECO:0000313" key="3">
    <source>
        <dbReference type="Proteomes" id="UP000234474"/>
    </source>
</evidence>
<dbReference type="PANTHER" id="PTHR37540:SF5">
    <property type="entry name" value="TRANSCRIPTION FACTOR DOMAIN-CONTAINING PROTEIN"/>
    <property type="match status" value="1"/>
</dbReference>
<sequence>MPLSKGAKAPAKESIHFVNARPTSENEKLRIQRLVRAHVGKWISDQTKDRSSAGESSDSNSNREESRDPASQKLEIDTEETLFPSSSSPSAGSSSRESPESTISRSLSLSIRSASYVPLPPIASSHTHEPLEDDAEGHGEYNSCQLVVDSANRETTCSPGKENGSLRGYTIKAMGSNVFDPFHTYPSHYTPEAVHACERYCIDVLWPTLTPPTPGDRDVSATKNWLPLSLADPVLFTAFLFGSLSHQRCRWINRQIPDGAFSARDQRLLQQCEYETIMLANKAFSDPDHNRVLSDSIILSVICMAHNIADDNDHRRHRNIPFTPPLTQLQWLDVYASLPPNPVHLRGLVELIKLRGGLKNIKLPGLATTVAFSAILTASYLLSQPAFEYIPFHAPRQGLTLQELLGYTSLDVELGFGRLRQIGFTLEMADVFQALRVYTNIVIEHINVSHSNPDLSLLCDQRNLVQYHLLNLPSARHLATWFPHPHHQTIYESCRLAALIYAVGVTFPLPSQCSPLPPQVALLWALTLGGIAAENRPERAWFVQTLAQAAANNGIYSWPELKSVLEFMLWYDTACDRAGYTLWLEVVGCL</sequence>
<dbReference type="RefSeq" id="XP_024678950.1">
    <property type="nucleotide sequence ID" value="XM_024830894.1"/>
</dbReference>
<dbReference type="GeneID" id="36538231"/>
<organism evidence="2 3">
    <name type="scientific">Aspergillus novofumigatus (strain IBT 16806)</name>
    <dbReference type="NCBI Taxonomy" id="1392255"/>
    <lineage>
        <taxon>Eukaryota</taxon>
        <taxon>Fungi</taxon>
        <taxon>Dikarya</taxon>
        <taxon>Ascomycota</taxon>
        <taxon>Pezizomycotina</taxon>
        <taxon>Eurotiomycetes</taxon>
        <taxon>Eurotiomycetidae</taxon>
        <taxon>Eurotiales</taxon>
        <taxon>Aspergillaceae</taxon>
        <taxon>Aspergillus</taxon>
        <taxon>Aspergillus subgen. Fumigati</taxon>
    </lineage>
</organism>
<proteinExistence type="predicted"/>
<dbReference type="Proteomes" id="UP000234474">
    <property type="component" value="Unassembled WGS sequence"/>
</dbReference>
<feature type="compositionally biased region" description="Basic and acidic residues" evidence="1">
    <location>
        <begin position="61"/>
        <end position="76"/>
    </location>
</feature>
<comment type="caution">
    <text evidence="2">The sequence shown here is derived from an EMBL/GenBank/DDBJ whole genome shotgun (WGS) entry which is preliminary data.</text>
</comment>
<name>A0A2I1BYA5_ASPN1</name>
<dbReference type="EMBL" id="MSZS01000008">
    <property type="protein sequence ID" value="PKX90355.1"/>
    <property type="molecule type" value="Genomic_DNA"/>
</dbReference>
<dbReference type="AlphaFoldDB" id="A0A2I1BYA5"/>
<dbReference type="STRING" id="1392255.A0A2I1BYA5"/>
<dbReference type="PANTHER" id="PTHR37540">
    <property type="entry name" value="TRANSCRIPTION FACTOR (ACR-2), PUTATIVE-RELATED-RELATED"/>
    <property type="match status" value="1"/>
</dbReference>
<dbReference type="VEuPathDB" id="FungiDB:P174DRAFT_497126"/>
<evidence type="ECO:0000313" key="2">
    <source>
        <dbReference type="EMBL" id="PKX90355.1"/>
    </source>
</evidence>
<feature type="compositionally biased region" description="Low complexity" evidence="1">
    <location>
        <begin position="85"/>
        <end position="105"/>
    </location>
</feature>
<keyword evidence="3" id="KW-1185">Reference proteome</keyword>
<reference evidence="3" key="1">
    <citation type="journal article" date="2018" name="Proc. Natl. Acad. Sci. U.S.A.">
        <title>Linking secondary metabolites to gene clusters through genome sequencing of six diverse Aspergillus species.</title>
        <authorList>
            <person name="Kaerboelling I."/>
            <person name="Vesth T.C."/>
            <person name="Frisvad J.C."/>
            <person name="Nybo J.L."/>
            <person name="Theobald S."/>
            <person name="Kuo A."/>
            <person name="Bowyer P."/>
            <person name="Matsuda Y."/>
            <person name="Mondo S."/>
            <person name="Lyhne E.K."/>
            <person name="Kogle M.E."/>
            <person name="Clum A."/>
            <person name="Lipzen A."/>
            <person name="Salamov A."/>
            <person name="Ngan C.Y."/>
            <person name="Daum C."/>
            <person name="Chiniquy J."/>
            <person name="Barry K."/>
            <person name="LaButti K."/>
            <person name="Haridas S."/>
            <person name="Simmons B.A."/>
            <person name="Magnuson J.K."/>
            <person name="Mortensen U.H."/>
            <person name="Larsen T.O."/>
            <person name="Grigoriev I.V."/>
            <person name="Baker S.E."/>
            <person name="Andersen M.R."/>
        </authorList>
    </citation>
    <scope>NUCLEOTIDE SEQUENCE [LARGE SCALE GENOMIC DNA]</scope>
    <source>
        <strain evidence="3">IBT 16806</strain>
    </source>
</reference>
<accession>A0A2I1BYA5</accession>
<gene>
    <name evidence="2" type="ORF">P174DRAFT_497126</name>
</gene>
<dbReference type="OrthoDB" id="3469466at2759"/>
<protein>
    <submittedName>
        <fullName evidence="2">Uncharacterized protein</fullName>
    </submittedName>
</protein>
<feature type="region of interest" description="Disordered" evidence="1">
    <location>
        <begin position="1"/>
        <end position="26"/>
    </location>
</feature>